<dbReference type="AlphaFoldDB" id="A0A1G5VPP4"/>
<protein>
    <submittedName>
        <fullName evidence="1">Uncharacterized protein</fullName>
    </submittedName>
</protein>
<name>A0A1G5VPP4_9EURY</name>
<dbReference type="RefSeq" id="WP_149731365.1">
    <property type="nucleotide sequence ID" value="NZ_FMXB01000004.1"/>
</dbReference>
<accession>A0A1G5VPP4</accession>
<dbReference type="EMBL" id="FMXB01000004">
    <property type="protein sequence ID" value="SDA47015.1"/>
    <property type="molecule type" value="Genomic_DNA"/>
</dbReference>
<dbReference type="Proteomes" id="UP000323439">
    <property type="component" value="Unassembled WGS sequence"/>
</dbReference>
<gene>
    <name evidence="1" type="ORF">SAMN02910315_00752</name>
</gene>
<keyword evidence="2" id="KW-1185">Reference proteome</keyword>
<sequence length="161" mass="17314">MEKKTFLALIAILLVAGSMACAYAAQATFDSLNFDVPDDFKVDNTNDTAVVLKDDKKTIMVSKDIIGEDAVNAFLTSQGFKFVETNHCNTTVSGTQSGTFTYDMNTYAKTGAGAAAYFLVKDNANYTVIAIDNNVDADDNFKTSDVCDAAEEVVKAIMLAK</sequence>
<reference evidence="1 2" key="1">
    <citation type="submission" date="2016-10" db="EMBL/GenBank/DDBJ databases">
        <authorList>
            <person name="Varghese N."/>
            <person name="Submissions S."/>
        </authorList>
    </citation>
    <scope>NUCLEOTIDE SEQUENCE [LARGE SCALE GENOMIC DNA]</scope>
    <source>
        <strain evidence="1 2">DSM 16643</strain>
    </source>
</reference>
<proteinExistence type="predicted"/>
<dbReference type="PROSITE" id="PS51257">
    <property type="entry name" value="PROKAR_LIPOPROTEIN"/>
    <property type="match status" value="1"/>
</dbReference>
<organism evidence="1 2">
    <name type="scientific">Methanobrevibacter millerae</name>
    <dbReference type="NCBI Taxonomy" id="230361"/>
    <lineage>
        <taxon>Archaea</taxon>
        <taxon>Methanobacteriati</taxon>
        <taxon>Methanobacteriota</taxon>
        <taxon>Methanomada group</taxon>
        <taxon>Methanobacteria</taxon>
        <taxon>Methanobacteriales</taxon>
        <taxon>Methanobacteriaceae</taxon>
        <taxon>Methanobrevibacter</taxon>
    </lineage>
</organism>
<evidence type="ECO:0000313" key="2">
    <source>
        <dbReference type="Proteomes" id="UP000323439"/>
    </source>
</evidence>
<evidence type="ECO:0000313" key="1">
    <source>
        <dbReference type="EMBL" id="SDA47015.1"/>
    </source>
</evidence>